<dbReference type="InterPro" id="IPR000595">
    <property type="entry name" value="cNMP-bd_dom"/>
</dbReference>
<proteinExistence type="predicted"/>
<keyword evidence="3" id="KW-0804">Transcription</keyword>
<dbReference type="EMBL" id="CP120863">
    <property type="protein sequence ID" value="WFE88646.1"/>
    <property type="molecule type" value="Genomic_DNA"/>
</dbReference>
<organism evidence="5 6">
    <name type="scientific">Roseibium porphyridii</name>
    <dbReference type="NCBI Taxonomy" id="2866279"/>
    <lineage>
        <taxon>Bacteria</taxon>
        <taxon>Pseudomonadati</taxon>
        <taxon>Pseudomonadota</taxon>
        <taxon>Alphaproteobacteria</taxon>
        <taxon>Hyphomicrobiales</taxon>
        <taxon>Stappiaceae</taxon>
        <taxon>Roseibium</taxon>
    </lineage>
</organism>
<dbReference type="SUPFAM" id="SSF46785">
    <property type="entry name" value="Winged helix' DNA-binding domain"/>
    <property type="match status" value="1"/>
</dbReference>
<dbReference type="CDD" id="cd00092">
    <property type="entry name" value="HTH_CRP"/>
    <property type="match status" value="1"/>
</dbReference>
<dbReference type="Pfam" id="PF13545">
    <property type="entry name" value="HTH_Crp_2"/>
    <property type="match status" value="1"/>
</dbReference>
<accession>A0ABY8EZP4</accession>
<dbReference type="SMART" id="SM00419">
    <property type="entry name" value="HTH_CRP"/>
    <property type="match status" value="1"/>
</dbReference>
<dbReference type="InterPro" id="IPR036390">
    <property type="entry name" value="WH_DNA-bd_sf"/>
</dbReference>
<evidence type="ECO:0000313" key="5">
    <source>
        <dbReference type="EMBL" id="WFE88646.1"/>
    </source>
</evidence>
<evidence type="ECO:0000313" key="6">
    <source>
        <dbReference type="Proteomes" id="UP001209803"/>
    </source>
</evidence>
<evidence type="ECO:0000256" key="1">
    <source>
        <dbReference type="ARBA" id="ARBA00023015"/>
    </source>
</evidence>
<dbReference type="InterPro" id="IPR012318">
    <property type="entry name" value="HTH_CRP"/>
</dbReference>
<keyword evidence="1" id="KW-0805">Transcription regulation</keyword>
<gene>
    <name evidence="5" type="ORF">K1718_21150</name>
</gene>
<evidence type="ECO:0000256" key="3">
    <source>
        <dbReference type="ARBA" id="ARBA00023163"/>
    </source>
</evidence>
<reference evidence="5 6" key="1">
    <citation type="submission" date="2023-03" db="EMBL/GenBank/DDBJ databases">
        <title>Roseibium porphyridii sp. nov. and Roseibium rhodosorbium sp. nov. isolated from marine algae, Porphyridium cruentum and Rhodosorus marinus, respectively.</title>
        <authorList>
            <person name="Lee M.W."/>
            <person name="Choi B.J."/>
            <person name="Lee J.K."/>
            <person name="Choi D.G."/>
            <person name="Baek J.H."/>
            <person name="Bayburt H."/>
            <person name="Kim J.M."/>
            <person name="Han D.M."/>
            <person name="Kim K.H."/>
            <person name="Jeon C.O."/>
        </authorList>
    </citation>
    <scope>NUCLEOTIDE SEQUENCE [LARGE SCALE GENOMIC DNA]</scope>
    <source>
        <strain evidence="5 6">KMA01</strain>
    </source>
</reference>
<dbReference type="PRINTS" id="PR00034">
    <property type="entry name" value="HTHCRP"/>
</dbReference>
<evidence type="ECO:0000259" key="4">
    <source>
        <dbReference type="PROSITE" id="PS51063"/>
    </source>
</evidence>
<dbReference type="InterPro" id="IPR014710">
    <property type="entry name" value="RmlC-like_jellyroll"/>
</dbReference>
<dbReference type="InterPro" id="IPR036388">
    <property type="entry name" value="WH-like_DNA-bd_sf"/>
</dbReference>
<evidence type="ECO:0000256" key="2">
    <source>
        <dbReference type="ARBA" id="ARBA00023125"/>
    </source>
</evidence>
<dbReference type="InterPro" id="IPR018490">
    <property type="entry name" value="cNMP-bd_dom_sf"/>
</dbReference>
<dbReference type="CDD" id="cd00038">
    <property type="entry name" value="CAP_ED"/>
    <property type="match status" value="1"/>
</dbReference>
<dbReference type="Pfam" id="PF00027">
    <property type="entry name" value="cNMP_binding"/>
    <property type="match status" value="1"/>
</dbReference>
<dbReference type="Gene3D" id="1.10.10.10">
    <property type="entry name" value="Winged helix-like DNA-binding domain superfamily/Winged helix DNA-binding domain"/>
    <property type="match status" value="1"/>
</dbReference>
<protein>
    <submittedName>
        <fullName evidence="5">Helix-turn-helix domain-containing protein</fullName>
    </submittedName>
</protein>
<feature type="domain" description="HTH crp-type" evidence="4">
    <location>
        <begin position="168"/>
        <end position="243"/>
    </location>
</feature>
<sequence length="259" mass="28544">MRTMNGLSAESYTEDQDAGNLCSLEHSCGFHSQNCICAALRTTFGIDLPKGAHKYALATGQELDPETLPNSPVIGILTGAVAIVAHLSDGRRTITGLFLPGDYINLATLQRQFDGTITALTPSAVQLMEYPVFEKLLSRSDTARDHFIDQTNNFLFRLLDHSNDLAKKTPIERIAAFIFELKSRMLPRSGHQFNSITIPFGRRDIADYLGLQPETVSRGFTTLTNEGVISLPEADLVTIEDVRRLRLIANGGRPRKRGA</sequence>
<name>A0ABY8EZP4_9HYPH</name>
<keyword evidence="6" id="KW-1185">Reference proteome</keyword>
<dbReference type="PROSITE" id="PS51063">
    <property type="entry name" value="HTH_CRP_2"/>
    <property type="match status" value="1"/>
</dbReference>
<dbReference type="Gene3D" id="2.60.120.10">
    <property type="entry name" value="Jelly Rolls"/>
    <property type="match status" value="1"/>
</dbReference>
<dbReference type="RefSeq" id="WP_152502835.1">
    <property type="nucleotide sequence ID" value="NZ_CP120863.1"/>
</dbReference>
<keyword evidence="2" id="KW-0238">DNA-binding</keyword>
<dbReference type="SUPFAM" id="SSF51206">
    <property type="entry name" value="cAMP-binding domain-like"/>
    <property type="match status" value="1"/>
</dbReference>
<dbReference type="Proteomes" id="UP001209803">
    <property type="component" value="Chromosome"/>
</dbReference>